<dbReference type="AlphaFoldDB" id="A0A5A8CT74"/>
<evidence type="ECO:0000313" key="12">
    <source>
        <dbReference type="Proteomes" id="UP000322899"/>
    </source>
</evidence>
<name>A0A5A8CT74_CAFRO</name>
<keyword evidence="5" id="KW-0249">Electron transport</keyword>
<evidence type="ECO:0000313" key="14">
    <source>
        <dbReference type="Proteomes" id="UP000324907"/>
    </source>
</evidence>
<keyword evidence="3" id="KW-0679">Respiratory chain</keyword>
<keyword evidence="13" id="KW-1185">Reference proteome</keyword>
<organism evidence="8 13">
    <name type="scientific">Cafeteria roenbergensis</name>
    <name type="common">Marine flagellate</name>
    <dbReference type="NCBI Taxonomy" id="33653"/>
    <lineage>
        <taxon>Eukaryota</taxon>
        <taxon>Sar</taxon>
        <taxon>Stramenopiles</taxon>
        <taxon>Bigyra</taxon>
        <taxon>Opalozoa</taxon>
        <taxon>Bicosoecida</taxon>
        <taxon>Cafeteriaceae</taxon>
        <taxon>Cafeteria</taxon>
    </lineage>
</organism>
<dbReference type="PANTHER" id="PTHR13094:SF1">
    <property type="entry name" value="NADH DEHYDROGENASE [UBIQUINONE] 1 BETA SUBCOMPLEX SUBUNIT 10"/>
    <property type="match status" value="1"/>
</dbReference>
<comment type="subcellular location">
    <subcellularLocation>
        <location evidence="1">Mitochondrion inner membrane</location>
        <topology evidence="1">Peripheral membrane protein</topology>
        <orientation evidence="1">Matrix side</orientation>
    </subcellularLocation>
</comment>
<evidence type="ECO:0000313" key="10">
    <source>
        <dbReference type="EMBL" id="KAA0168456.1"/>
    </source>
</evidence>
<evidence type="ECO:0000256" key="7">
    <source>
        <dbReference type="ARBA" id="ARBA00023136"/>
    </source>
</evidence>
<gene>
    <name evidence="11" type="ORF">FNF27_00897</name>
    <name evidence="9" type="ORF">FNF28_03103</name>
    <name evidence="8" type="ORF">FNF29_01145</name>
    <name evidence="10" type="ORF">FNF31_00338</name>
</gene>
<comment type="caution">
    <text evidence="8">The sequence shown here is derived from an EMBL/GenBank/DDBJ whole genome shotgun (WGS) entry which is preliminary data.</text>
</comment>
<dbReference type="GO" id="GO:0005743">
    <property type="term" value="C:mitochondrial inner membrane"/>
    <property type="evidence" value="ECO:0007669"/>
    <property type="project" value="UniProtKB-SubCell"/>
</dbReference>
<evidence type="ECO:0000256" key="5">
    <source>
        <dbReference type="ARBA" id="ARBA00022982"/>
    </source>
</evidence>
<keyword evidence="7" id="KW-0472">Membrane</keyword>
<sequence length="121" mass="13640">MASEEPCNVLARFLKDRLDVGKPIQLRVSKYFPRVPTFEYNEDGTVDKGSLMGPARIEAKEQLVREKMVAVEETRMLKEALGLCFRREGVNSAEHCKPLVEAYAAKLSTPHYGMLNPPACR</sequence>
<dbReference type="OrthoDB" id="10252718at2759"/>
<proteinExistence type="predicted"/>
<dbReference type="Proteomes" id="UP000324907">
    <property type="component" value="Unassembled WGS sequence"/>
</dbReference>
<evidence type="ECO:0000256" key="3">
    <source>
        <dbReference type="ARBA" id="ARBA00022660"/>
    </source>
</evidence>
<evidence type="ECO:0000313" key="8">
    <source>
        <dbReference type="EMBL" id="KAA0156352.1"/>
    </source>
</evidence>
<protein>
    <submittedName>
        <fullName evidence="8">Uncharacterized protein</fullName>
    </submittedName>
</protein>
<evidence type="ECO:0000256" key="2">
    <source>
        <dbReference type="ARBA" id="ARBA00022448"/>
    </source>
</evidence>
<dbReference type="EMBL" id="VLTO01000003">
    <property type="protein sequence ID" value="KAA0177725.1"/>
    <property type="molecule type" value="Genomic_DNA"/>
</dbReference>
<dbReference type="InterPro" id="IPR039993">
    <property type="entry name" value="NDUFB10"/>
</dbReference>
<dbReference type="EMBL" id="VLTL01000039">
    <property type="protein sequence ID" value="KAA0166462.1"/>
    <property type="molecule type" value="Genomic_DNA"/>
</dbReference>
<evidence type="ECO:0000256" key="6">
    <source>
        <dbReference type="ARBA" id="ARBA00023128"/>
    </source>
</evidence>
<evidence type="ECO:0000256" key="1">
    <source>
        <dbReference type="ARBA" id="ARBA00004443"/>
    </source>
</evidence>
<evidence type="ECO:0000313" key="9">
    <source>
        <dbReference type="EMBL" id="KAA0166462.1"/>
    </source>
</evidence>
<evidence type="ECO:0000313" key="11">
    <source>
        <dbReference type="EMBL" id="KAA0177725.1"/>
    </source>
</evidence>
<dbReference type="Proteomes" id="UP000325113">
    <property type="component" value="Unassembled WGS sequence"/>
</dbReference>
<evidence type="ECO:0000313" key="13">
    <source>
        <dbReference type="Proteomes" id="UP000323011"/>
    </source>
</evidence>
<dbReference type="PANTHER" id="PTHR13094">
    <property type="entry name" value="NADH-UBIQUINONE OXIDOREDUCTASE PDSW SUBUNIT"/>
    <property type="match status" value="1"/>
</dbReference>
<accession>A0A5A8CT74</accession>
<dbReference type="Proteomes" id="UP000322899">
    <property type="component" value="Unassembled WGS sequence"/>
</dbReference>
<keyword evidence="4" id="KW-0999">Mitochondrion inner membrane</keyword>
<dbReference type="Proteomes" id="UP000323011">
    <property type="component" value="Unassembled WGS sequence"/>
</dbReference>
<evidence type="ECO:0000256" key="4">
    <source>
        <dbReference type="ARBA" id="ARBA00022792"/>
    </source>
</evidence>
<dbReference type="EMBL" id="VLTM01000002">
    <property type="protein sequence ID" value="KAA0168456.1"/>
    <property type="molecule type" value="Genomic_DNA"/>
</dbReference>
<keyword evidence="6" id="KW-0496">Mitochondrion</keyword>
<keyword evidence="2" id="KW-0813">Transport</keyword>
<reference evidence="12 13" key="1">
    <citation type="submission" date="2019-07" db="EMBL/GenBank/DDBJ databases">
        <title>Genomes of Cafeteria roenbergensis.</title>
        <authorList>
            <person name="Fischer M.G."/>
            <person name="Hackl T."/>
            <person name="Roman M."/>
        </authorList>
    </citation>
    <scope>NUCLEOTIDE SEQUENCE [LARGE SCALE GENOMIC DNA]</scope>
    <source>
        <strain evidence="8 13">BVI</strain>
        <strain evidence="10 15">Cflag</strain>
        <strain evidence="11 12">E4-10P</strain>
        <strain evidence="9 14">RCC970-E3</strain>
    </source>
</reference>
<evidence type="ECO:0000313" key="15">
    <source>
        <dbReference type="Proteomes" id="UP000325113"/>
    </source>
</evidence>
<dbReference type="EMBL" id="VLTN01000004">
    <property type="protein sequence ID" value="KAA0156352.1"/>
    <property type="molecule type" value="Genomic_DNA"/>
</dbReference>